<feature type="compositionally biased region" description="Basic residues" evidence="1">
    <location>
        <begin position="165"/>
        <end position="176"/>
    </location>
</feature>
<evidence type="ECO:0000256" key="2">
    <source>
        <dbReference type="SAM" id="SignalP"/>
    </source>
</evidence>
<dbReference type="PROSITE" id="PS00018">
    <property type="entry name" value="EF_HAND_1"/>
    <property type="match status" value="2"/>
</dbReference>
<feature type="chain" id="PRO_5046940018" evidence="2">
    <location>
        <begin position="23"/>
        <end position="199"/>
    </location>
</feature>
<evidence type="ECO:0000259" key="3">
    <source>
        <dbReference type="PROSITE" id="PS50222"/>
    </source>
</evidence>
<proteinExistence type="predicted"/>
<accession>A0ABT2LL64</accession>
<comment type="caution">
    <text evidence="4">The sequence shown here is derived from an EMBL/GenBank/DDBJ whole genome shotgun (WGS) entry which is preliminary data.</text>
</comment>
<dbReference type="SMART" id="SM00054">
    <property type="entry name" value="EFh"/>
    <property type="match status" value="3"/>
</dbReference>
<dbReference type="InterPro" id="IPR018247">
    <property type="entry name" value="EF_Hand_1_Ca_BS"/>
</dbReference>
<gene>
    <name evidence="4" type="ORF">N5A92_08990</name>
</gene>
<dbReference type="RefSeq" id="WP_260901923.1">
    <property type="nucleotide sequence ID" value="NZ_JAOCZP010000002.1"/>
</dbReference>
<keyword evidence="5" id="KW-1185">Reference proteome</keyword>
<feature type="domain" description="EF-hand" evidence="3">
    <location>
        <begin position="68"/>
        <end position="96"/>
    </location>
</feature>
<sequence length="199" mass="22286">MLRKVLLPALAFSLMTGTAALAQSEAEADKPAVALKHGEKMRGKIFSRFDQDDDGTVIAEEFGGERLKALQAADTDGDGALSQEELVTYVTKREFERRAERMTRMLDIDGDGTVTLAEFENHQGERFALLDRDDNGELSEDELRRAAEDFRAMHRGGIQDGPRFAMRHRGPGPRFKHMRMHKMAPMMGDEGADGEEMQE</sequence>
<evidence type="ECO:0000313" key="5">
    <source>
        <dbReference type="Proteomes" id="UP001320831"/>
    </source>
</evidence>
<feature type="signal peptide" evidence="2">
    <location>
        <begin position="1"/>
        <end position="22"/>
    </location>
</feature>
<dbReference type="Gene3D" id="1.10.238.10">
    <property type="entry name" value="EF-hand"/>
    <property type="match status" value="2"/>
</dbReference>
<name>A0ABT2LL64_9HYPH</name>
<dbReference type="EMBL" id="JAOCZP010000002">
    <property type="protein sequence ID" value="MCT7375167.1"/>
    <property type="molecule type" value="Genomic_DNA"/>
</dbReference>
<feature type="region of interest" description="Disordered" evidence="1">
    <location>
        <begin position="156"/>
        <end position="176"/>
    </location>
</feature>
<organism evidence="4 5">
    <name type="scientific">Chelativorans salis</name>
    <dbReference type="NCBI Taxonomy" id="2978478"/>
    <lineage>
        <taxon>Bacteria</taxon>
        <taxon>Pseudomonadati</taxon>
        <taxon>Pseudomonadota</taxon>
        <taxon>Alphaproteobacteria</taxon>
        <taxon>Hyphomicrobiales</taxon>
        <taxon>Phyllobacteriaceae</taxon>
        <taxon>Chelativorans</taxon>
    </lineage>
</organism>
<dbReference type="Proteomes" id="UP001320831">
    <property type="component" value="Unassembled WGS sequence"/>
</dbReference>
<dbReference type="Pfam" id="PF13499">
    <property type="entry name" value="EF-hand_7"/>
    <property type="match status" value="1"/>
</dbReference>
<feature type="domain" description="EF-hand" evidence="3">
    <location>
        <begin position="118"/>
        <end position="153"/>
    </location>
</feature>
<keyword evidence="2" id="KW-0732">Signal</keyword>
<dbReference type="InterPro" id="IPR011992">
    <property type="entry name" value="EF-hand-dom_pair"/>
</dbReference>
<dbReference type="SUPFAM" id="SSF47473">
    <property type="entry name" value="EF-hand"/>
    <property type="match status" value="1"/>
</dbReference>
<evidence type="ECO:0000313" key="4">
    <source>
        <dbReference type="EMBL" id="MCT7375167.1"/>
    </source>
</evidence>
<dbReference type="PROSITE" id="PS50222">
    <property type="entry name" value="EF_HAND_2"/>
    <property type="match status" value="2"/>
</dbReference>
<dbReference type="Pfam" id="PF13202">
    <property type="entry name" value="EF-hand_5"/>
    <property type="match status" value="1"/>
</dbReference>
<dbReference type="InterPro" id="IPR002048">
    <property type="entry name" value="EF_hand_dom"/>
</dbReference>
<evidence type="ECO:0000256" key="1">
    <source>
        <dbReference type="SAM" id="MobiDB-lite"/>
    </source>
</evidence>
<protein>
    <submittedName>
        <fullName evidence="4">EF-hand domain-containing protein</fullName>
    </submittedName>
</protein>
<reference evidence="4 5" key="1">
    <citation type="submission" date="2022-09" db="EMBL/GenBank/DDBJ databases">
        <title>Chelativorans salina sp. nov., a novel slightly halophilic bacterium isolated from a saline lake sediment enrichment.</title>
        <authorList>
            <person name="Gao L."/>
            <person name="Fang B.-Z."/>
            <person name="Li W.-J."/>
        </authorList>
    </citation>
    <scope>NUCLEOTIDE SEQUENCE [LARGE SCALE GENOMIC DNA]</scope>
    <source>
        <strain evidence="4 5">EGI FJ00035</strain>
    </source>
</reference>